<gene>
    <name evidence="1" type="ORF">PUN32_02595</name>
</gene>
<proteinExistence type="predicted"/>
<protein>
    <submittedName>
        <fullName evidence="1">Arginase family protein</fullName>
    </submittedName>
</protein>
<name>A0ABT5UXU3_9VIBR</name>
<organism evidence="1 2">
    <name type="scientific">Vibrio chanodichtyis</name>
    <dbReference type="NCBI Taxonomy" id="3027932"/>
    <lineage>
        <taxon>Bacteria</taxon>
        <taxon>Pseudomonadati</taxon>
        <taxon>Pseudomonadota</taxon>
        <taxon>Gammaproteobacteria</taxon>
        <taxon>Vibrionales</taxon>
        <taxon>Vibrionaceae</taxon>
        <taxon>Vibrio</taxon>
    </lineage>
</organism>
<dbReference type="Proteomes" id="UP001216189">
    <property type="component" value="Unassembled WGS sequence"/>
</dbReference>
<dbReference type="InterPro" id="IPR023696">
    <property type="entry name" value="Ureohydrolase_dom_sf"/>
</dbReference>
<dbReference type="SUPFAM" id="SSF52768">
    <property type="entry name" value="Arginase/deacetylase"/>
    <property type="match status" value="1"/>
</dbReference>
<dbReference type="RefSeq" id="WP_274721637.1">
    <property type="nucleotide sequence ID" value="NZ_JARBFT010000002.1"/>
</dbReference>
<keyword evidence="2" id="KW-1185">Reference proteome</keyword>
<evidence type="ECO:0000313" key="2">
    <source>
        <dbReference type="Proteomes" id="UP001216189"/>
    </source>
</evidence>
<dbReference type="Gene3D" id="3.40.800.10">
    <property type="entry name" value="Ureohydrolase domain"/>
    <property type="match status" value="1"/>
</dbReference>
<accession>A0ABT5UXU3</accession>
<evidence type="ECO:0000313" key="1">
    <source>
        <dbReference type="EMBL" id="MDE1513901.1"/>
    </source>
</evidence>
<sequence>MLNLFKRHHLNRTVSHSMAKFGFMTVSQRIKPMSLVAFELAQQSLDVAADWLYQQQSATTTYPETSHYVLVDGQANTFQSALSQSIAIGTVPVVLANCHEIVLQGLAVLSQDNSNIGIVHIGHQFELKPSLDLQLGSAFHFALSRFTHSKLLCIGIDSEQISAQTLEYAEDLGCDWISHQECGFLNRTQLKDQLSSYIERSEQLMVNIDLASLVAGHGIDMHHVLDNQVILRLLRQIILSGKVRYIQLVGAKDKLIYSKQTKEIVDELINLAPHLVHVA</sequence>
<reference evidence="1 2" key="1">
    <citation type="submission" date="2023-02" db="EMBL/GenBank/DDBJ databases">
        <title>Vibrio intestini sp. nov., a close relative of Vibrio cholerae isolated from the intestine of Healthy Culter dabryi.</title>
        <authorList>
            <person name="Wu N."/>
        </authorList>
    </citation>
    <scope>NUCLEOTIDE SEQUENCE [LARGE SCALE GENOMIC DNA]</scope>
    <source>
        <strain evidence="1 2">DSL-7</strain>
    </source>
</reference>
<comment type="caution">
    <text evidence="1">The sequence shown here is derived from an EMBL/GenBank/DDBJ whole genome shotgun (WGS) entry which is preliminary data.</text>
</comment>
<dbReference type="EMBL" id="JARBFT010000002">
    <property type="protein sequence ID" value="MDE1513901.1"/>
    <property type="molecule type" value="Genomic_DNA"/>
</dbReference>